<dbReference type="InterPro" id="IPR036291">
    <property type="entry name" value="NAD(P)-bd_dom_sf"/>
</dbReference>
<reference evidence="1" key="1">
    <citation type="submission" date="2018-05" db="EMBL/GenBank/DDBJ databases">
        <authorList>
            <person name="Lanie J.A."/>
            <person name="Ng W.-L."/>
            <person name="Kazmierczak K.M."/>
            <person name="Andrzejewski T.M."/>
            <person name="Davidsen T.M."/>
            <person name="Wayne K.J."/>
            <person name="Tettelin H."/>
            <person name="Glass J.I."/>
            <person name="Rusch D."/>
            <person name="Podicherti R."/>
            <person name="Tsui H.-C.T."/>
            <person name="Winkler M.E."/>
        </authorList>
    </citation>
    <scope>NUCLEOTIDE SEQUENCE</scope>
</reference>
<protein>
    <recommendedName>
        <fullName evidence="2">Short-chain dehydrogenase</fullName>
    </recommendedName>
</protein>
<name>A0A383E4U6_9ZZZZ</name>
<proteinExistence type="predicted"/>
<organism evidence="1">
    <name type="scientific">marine metagenome</name>
    <dbReference type="NCBI Taxonomy" id="408172"/>
    <lineage>
        <taxon>unclassified sequences</taxon>
        <taxon>metagenomes</taxon>
        <taxon>ecological metagenomes</taxon>
    </lineage>
</organism>
<sequence length="91" mass="10246">MKNYFITGVSRGLGLELMKQLVARGDFVYGVSRNEVPEDSALAASSDKWIWRSCDVTQDDEIMQTIEHQKSVDFLPDVVILNSGAHSRDEE</sequence>
<evidence type="ECO:0008006" key="2">
    <source>
        <dbReference type="Google" id="ProtNLM"/>
    </source>
</evidence>
<evidence type="ECO:0000313" key="1">
    <source>
        <dbReference type="EMBL" id="SVE51460.1"/>
    </source>
</evidence>
<dbReference type="AlphaFoldDB" id="A0A383E4U6"/>
<dbReference type="Pfam" id="PF00106">
    <property type="entry name" value="adh_short"/>
    <property type="match status" value="1"/>
</dbReference>
<dbReference type="GO" id="GO:0016616">
    <property type="term" value="F:oxidoreductase activity, acting on the CH-OH group of donors, NAD or NADP as acceptor"/>
    <property type="evidence" value="ECO:0007669"/>
    <property type="project" value="TreeGrafter"/>
</dbReference>
<dbReference type="SUPFAM" id="SSF51735">
    <property type="entry name" value="NAD(P)-binding Rossmann-fold domains"/>
    <property type="match status" value="1"/>
</dbReference>
<dbReference type="PANTHER" id="PTHR45458:SF1">
    <property type="entry name" value="SHORT CHAIN DEHYDROGENASE"/>
    <property type="match status" value="1"/>
</dbReference>
<feature type="non-terminal residue" evidence="1">
    <location>
        <position position="91"/>
    </location>
</feature>
<dbReference type="Gene3D" id="3.40.50.720">
    <property type="entry name" value="NAD(P)-binding Rossmann-like Domain"/>
    <property type="match status" value="1"/>
</dbReference>
<dbReference type="InterPro" id="IPR002347">
    <property type="entry name" value="SDR_fam"/>
</dbReference>
<dbReference type="InterPro" id="IPR052184">
    <property type="entry name" value="SDR_enzymes"/>
</dbReference>
<dbReference type="PANTHER" id="PTHR45458">
    <property type="entry name" value="SHORT-CHAIN DEHYDROGENASE/REDUCTASE SDR"/>
    <property type="match status" value="1"/>
</dbReference>
<gene>
    <name evidence="1" type="ORF">METZ01_LOCUS504314</name>
</gene>
<dbReference type="EMBL" id="UINC01222603">
    <property type="protein sequence ID" value="SVE51460.1"/>
    <property type="molecule type" value="Genomic_DNA"/>
</dbReference>
<accession>A0A383E4U6</accession>